<accession>A0A6M3M207</accession>
<proteinExistence type="predicted"/>
<gene>
    <name evidence="1" type="ORF">MM171B02223_0006</name>
</gene>
<organism evidence="1">
    <name type="scientific">viral metagenome</name>
    <dbReference type="NCBI Taxonomy" id="1070528"/>
    <lineage>
        <taxon>unclassified sequences</taxon>
        <taxon>metagenomes</taxon>
        <taxon>organismal metagenomes</taxon>
    </lineage>
</organism>
<sequence length="78" mass="9045">MATIPRDKWFAVTHSYKITIPRSEAEHPSFIKLWGNRLIWAILPSYGTTIPIRQNMYKAKRIPVGEFIIILFEPSSVT</sequence>
<dbReference type="EMBL" id="MT143721">
    <property type="protein sequence ID" value="QJB01647.1"/>
    <property type="molecule type" value="Genomic_DNA"/>
</dbReference>
<name>A0A6M3M207_9ZZZZ</name>
<protein>
    <submittedName>
        <fullName evidence="1">Uncharacterized protein</fullName>
    </submittedName>
</protein>
<evidence type="ECO:0000313" key="1">
    <source>
        <dbReference type="EMBL" id="QJB01647.1"/>
    </source>
</evidence>
<reference evidence="1" key="1">
    <citation type="submission" date="2020-03" db="EMBL/GenBank/DDBJ databases">
        <title>The deep terrestrial virosphere.</title>
        <authorList>
            <person name="Holmfeldt K."/>
            <person name="Nilsson E."/>
            <person name="Simone D."/>
            <person name="Lopez-Fernandez M."/>
            <person name="Wu X."/>
            <person name="de Brujin I."/>
            <person name="Lundin D."/>
            <person name="Andersson A."/>
            <person name="Bertilsson S."/>
            <person name="Dopson M."/>
        </authorList>
    </citation>
    <scope>NUCLEOTIDE SEQUENCE</scope>
    <source>
        <strain evidence="1">MM171B02223</strain>
    </source>
</reference>
<dbReference type="AlphaFoldDB" id="A0A6M3M207"/>